<organism evidence="1 2">
    <name type="scientific">Gossypium hirsutum</name>
    <name type="common">Upland cotton</name>
    <name type="synonym">Gossypium mexicanum</name>
    <dbReference type="NCBI Taxonomy" id="3635"/>
    <lineage>
        <taxon>Eukaryota</taxon>
        <taxon>Viridiplantae</taxon>
        <taxon>Streptophyta</taxon>
        <taxon>Embryophyta</taxon>
        <taxon>Tracheophyta</taxon>
        <taxon>Spermatophyta</taxon>
        <taxon>Magnoliopsida</taxon>
        <taxon>eudicotyledons</taxon>
        <taxon>Gunneridae</taxon>
        <taxon>Pentapetalae</taxon>
        <taxon>rosids</taxon>
        <taxon>malvids</taxon>
        <taxon>Malvales</taxon>
        <taxon>Malvaceae</taxon>
        <taxon>Malvoideae</taxon>
        <taxon>Gossypium</taxon>
    </lineage>
</organism>
<reference evidence="1" key="1">
    <citation type="journal article" date="2020" name="Nat. Genet.">
        <title>Genomic diversifications of five Gossypium allopolyploid species and their impact on cotton improvement.</title>
        <authorList>
            <person name="Chen Z.J."/>
            <person name="Sreedasyam A."/>
            <person name="Ando A."/>
            <person name="Song Q."/>
            <person name="De Santiago L.M."/>
            <person name="Hulse-Kemp A.M."/>
            <person name="Ding M."/>
            <person name="Ye W."/>
            <person name="Kirkbride R.C."/>
            <person name="Jenkins J."/>
            <person name="Plott C."/>
            <person name="Lovell J."/>
            <person name="Lin Y.M."/>
            <person name="Vaughn R."/>
            <person name="Liu B."/>
            <person name="Simpson S."/>
            <person name="Scheffler B.E."/>
            <person name="Wen L."/>
            <person name="Saski C.A."/>
            <person name="Grover C.E."/>
            <person name="Hu G."/>
            <person name="Conover J.L."/>
            <person name="Carlson J.W."/>
            <person name="Shu S."/>
            <person name="Boston L.B."/>
            <person name="Williams M."/>
            <person name="Peterson D.G."/>
            <person name="McGee K."/>
            <person name="Jones D.C."/>
            <person name="Wendel J.F."/>
            <person name="Stelly D.M."/>
            <person name="Grimwood J."/>
            <person name="Schmutz J."/>
        </authorList>
    </citation>
    <scope>NUCLEOTIDE SEQUENCE [LARGE SCALE GENOMIC DNA]</scope>
    <source>
        <strain evidence="1">cv. TM-1</strain>
    </source>
</reference>
<evidence type="ECO:0000313" key="2">
    <source>
        <dbReference type="RefSeq" id="XP_040934502.1"/>
    </source>
</evidence>
<proteinExistence type="predicted"/>
<protein>
    <recommendedName>
        <fullName evidence="3">Reverse transcriptase</fullName>
    </recommendedName>
</protein>
<evidence type="ECO:0008006" key="3">
    <source>
        <dbReference type="Google" id="ProtNLM"/>
    </source>
</evidence>
<accession>A0ABM2YXU9</accession>
<gene>
    <name evidence="2" type="primary">LOC121208044</name>
</gene>
<reference evidence="2" key="2">
    <citation type="submission" date="2025-08" db="UniProtKB">
        <authorList>
            <consortium name="RefSeq"/>
        </authorList>
    </citation>
    <scope>IDENTIFICATION</scope>
</reference>
<name>A0ABM2YXU9_GOSHI</name>
<evidence type="ECO:0000313" key="1">
    <source>
        <dbReference type="Proteomes" id="UP000818029"/>
    </source>
</evidence>
<keyword evidence="1" id="KW-1185">Reference proteome</keyword>
<dbReference type="Proteomes" id="UP000818029">
    <property type="component" value="Chromosome A10"/>
</dbReference>
<dbReference type="RefSeq" id="XP_040934502.1">
    <property type="nucleotide sequence ID" value="XM_041078568.1"/>
</dbReference>
<dbReference type="GeneID" id="121208044"/>
<sequence length="144" mass="17067">MYGFEKKGELPRDERRMETFHSTLTDCQLMDVGYSGQKYLGVVFRKFAEKLDTLKEGLVRWAGKIRIARRGCKDLLIARLSELAKADQDDVNLAETINVKIQLNLEIDKDERYWEQRARVNWLKFGDRNTTFFHSHASQRRRRN</sequence>